<keyword evidence="3" id="KW-1185">Reference proteome</keyword>
<dbReference type="Pfam" id="PF01402">
    <property type="entry name" value="RHH_1"/>
    <property type="match status" value="1"/>
</dbReference>
<dbReference type="GO" id="GO:0006355">
    <property type="term" value="P:regulation of DNA-templated transcription"/>
    <property type="evidence" value="ECO:0007669"/>
    <property type="project" value="InterPro"/>
</dbReference>
<dbReference type="InterPro" id="IPR013321">
    <property type="entry name" value="Arc_rbn_hlx_hlx"/>
</dbReference>
<evidence type="ECO:0000313" key="3">
    <source>
        <dbReference type="Proteomes" id="UP000630142"/>
    </source>
</evidence>
<evidence type="ECO:0000313" key="2">
    <source>
        <dbReference type="EMBL" id="GHD17947.1"/>
    </source>
</evidence>
<dbReference type="AlphaFoldDB" id="A0A8J3GLJ6"/>
<dbReference type="InterPro" id="IPR002145">
    <property type="entry name" value="CopG"/>
</dbReference>
<reference evidence="2" key="1">
    <citation type="journal article" date="2014" name="Int. J. Syst. Evol. Microbiol.">
        <title>Complete genome sequence of Corynebacterium casei LMG S-19264T (=DSM 44701T), isolated from a smear-ripened cheese.</title>
        <authorList>
            <consortium name="US DOE Joint Genome Institute (JGI-PGF)"/>
            <person name="Walter F."/>
            <person name="Albersmeier A."/>
            <person name="Kalinowski J."/>
            <person name="Ruckert C."/>
        </authorList>
    </citation>
    <scope>NUCLEOTIDE SEQUENCE</scope>
    <source>
        <strain evidence="2">KCTC 42249</strain>
    </source>
</reference>
<gene>
    <name evidence="2" type="ORF">GCM10016234_27720</name>
</gene>
<accession>A0A8J3GLJ6</accession>
<comment type="caution">
    <text evidence="2">The sequence shown here is derived from an EMBL/GenBank/DDBJ whole genome shotgun (WGS) entry which is preliminary data.</text>
</comment>
<reference evidence="2" key="2">
    <citation type="submission" date="2020-09" db="EMBL/GenBank/DDBJ databases">
        <authorList>
            <person name="Sun Q."/>
            <person name="Kim S."/>
        </authorList>
    </citation>
    <scope>NUCLEOTIDE SEQUENCE</scope>
    <source>
        <strain evidence="2">KCTC 42249</strain>
    </source>
</reference>
<evidence type="ECO:0000259" key="1">
    <source>
        <dbReference type="Pfam" id="PF01402"/>
    </source>
</evidence>
<dbReference type="Gene3D" id="1.10.1220.10">
    <property type="entry name" value="Met repressor-like"/>
    <property type="match status" value="1"/>
</dbReference>
<organism evidence="2 3">
    <name type="scientific">Tianweitania populi</name>
    <dbReference type="NCBI Taxonomy" id="1607949"/>
    <lineage>
        <taxon>Bacteria</taxon>
        <taxon>Pseudomonadati</taxon>
        <taxon>Pseudomonadota</taxon>
        <taxon>Alphaproteobacteria</taxon>
        <taxon>Hyphomicrobiales</taxon>
        <taxon>Phyllobacteriaceae</taxon>
        <taxon>Tianweitania</taxon>
    </lineage>
</organism>
<name>A0A8J3GLJ6_9HYPH</name>
<dbReference type="EMBL" id="BMZQ01000002">
    <property type="protein sequence ID" value="GHD17947.1"/>
    <property type="molecule type" value="Genomic_DNA"/>
</dbReference>
<feature type="domain" description="Ribbon-helix-helix protein CopG" evidence="1">
    <location>
        <begin position="8"/>
        <end position="40"/>
    </location>
</feature>
<protein>
    <submittedName>
        <fullName evidence="2">CopG family transcriptional regulator</fullName>
    </submittedName>
</protein>
<dbReference type="RefSeq" id="WP_189504778.1">
    <property type="nucleotide sequence ID" value="NZ_BMZQ01000002.1"/>
</dbReference>
<sequence length="71" mass="8265">MRALVDMNDAQVEALDILSKRMRQSRASLIRAAINDYLDRHSREQVEDGFGLWGEQKVDGLAYQNEARKEW</sequence>
<proteinExistence type="predicted"/>
<dbReference type="Proteomes" id="UP000630142">
    <property type="component" value="Unassembled WGS sequence"/>
</dbReference>